<keyword evidence="4" id="KW-1185">Reference proteome</keyword>
<feature type="domain" description="Chitin-binding type-3" evidence="2">
    <location>
        <begin position="3482"/>
        <end position="3529"/>
    </location>
</feature>
<feature type="domain" description="Chitin-binding type-3" evidence="2">
    <location>
        <begin position="3865"/>
        <end position="3912"/>
    </location>
</feature>
<reference evidence="3" key="1">
    <citation type="journal article" date="2020" name="bioRxiv">
        <title>Comparative genomics of Chlamydomonas.</title>
        <authorList>
            <person name="Craig R.J."/>
            <person name="Hasan A.R."/>
            <person name="Ness R.W."/>
            <person name="Keightley P.D."/>
        </authorList>
    </citation>
    <scope>NUCLEOTIDE SEQUENCE</scope>
    <source>
        <strain evidence="3">SAG 7.73</strain>
    </source>
</reference>
<feature type="domain" description="Chitin-binding type-3" evidence="2">
    <location>
        <begin position="4498"/>
        <end position="4545"/>
    </location>
</feature>
<feature type="region of interest" description="Disordered" evidence="1">
    <location>
        <begin position="1425"/>
        <end position="1454"/>
    </location>
</feature>
<name>A0A835VTK1_CHLIN</name>
<gene>
    <name evidence="3" type="ORF">HXX76_014182</name>
</gene>
<feature type="domain" description="Chitin-binding type-3" evidence="2">
    <location>
        <begin position="3724"/>
        <end position="3772"/>
    </location>
</feature>
<feature type="domain" description="Chitin-binding type-3" evidence="2">
    <location>
        <begin position="3035"/>
        <end position="3082"/>
    </location>
</feature>
<feature type="domain" description="Chitin-binding type-3" evidence="2">
    <location>
        <begin position="5295"/>
        <end position="5342"/>
    </location>
</feature>
<feature type="domain" description="Chitin-binding type-3" evidence="2">
    <location>
        <begin position="2108"/>
        <end position="2153"/>
    </location>
</feature>
<dbReference type="GO" id="GO:0030246">
    <property type="term" value="F:carbohydrate binding"/>
    <property type="evidence" value="ECO:0007669"/>
    <property type="project" value="InterPro"/>
</dbReference>
<dbReference type="Gene3D" id="2.10.10.90">
    <property type="match status" value="6"/>
</dbReference>
<sequence length="7080" mass="743315">MSTGATPTPLSASGLRYFITDAPNVPSLGAEPGDNVLLIQSGRMLIGDTADLASLLVFTANTIQADSILADNLTFRNRLQVGNIAIQEAPDGSGVDILGHGDLLLSVGTEPAPLVRALVPLELGNSLLVQAGATFFGNVLLQSPVQFLSPYVDVAGDLLVRGRASAQEVRAAANVSVDCDLHVGNSAYVGGNLYVGGNTTTRAFTISGDVNISSNMTLNNLAVQGTLQAAEGRFGSLSVSDGVTAASADIGSLKAAGVDCDSLQAALLYAGALDADDFSARVLHVAHLDADDVAVGNTAEVLGTLTAAALQCADLRAGQVSTSSLVANAASVGAARLGSVTANTANLVSLTVHGSMTVENQVHVSGNLAADRAVVSGVLVSDTLLCRQLTLQTGCVQAVECATGLSLNCPEVRVTGTVGAAQLRSHALEANVANIVAAVVREASIAVGNVGSLTSNVARIAQANVVSLVADTLAAQDLTVSVRAAVASANIADANVLHANIQSLDAGGVWVSGSVRVGHDVDAANLCSANVIVCDSLTANRVAAADLDFDTLSVGQEAQVAALTVSSTLRGDTALFDGTASANVLTVSDVLYISDTLKVLGNTDATRFTVMEDTTLLGNASVAGALSVASRISAADASLLRLAADSLQVASCGVTDLLTANLVQSDRLVSGQASAVSLTTRTLQVDQSIAFDNLAVGNTLQARTLTLGGGLVVGGDAGFAAQLAAVDVTARSVQASSLRVDGVAACDALQVAGDVAVGNALRCGSAVVDGQLRSNAVAATLLAVTDLLSSAGAIQAQSLRAASADVAGRVSCPFLDAGSVQVQGDVSVSRMATTSQLRSLTALVDAATVSGDLVASNARVANLAANTLTANVLVADALTVQRTLAASNVLANAAVVTGSLAAANLRANTLYVDSDILFASATANVQVGTLAARRVTMTGQVSAASLAATTLTVGSTLTADLLQARRLVVDDDLVCNALTVDGAAAFQTKAGLWCEGNCTIFGSVTVRSGLNERPTTDDMLRVDGTARISELFVTDMLNYKHMSIGLLDVSKTTTVAQQLTCQALTNEGQATLASASITGDVTAAGTWTVDGDLTVKGTAAFTKALSVGVCTVDSAISATAITAATSISAGSLVCRDELSIKAGRLDVGSSASVGADLDVSGSLSVRGAMDVVGALTVGAGGLTVTGASAMQSLTCTSLKTPSIRTTGTLAITGGQVVIGSTIIDDGGISTADVMVKVNGGQQSLNAKMADMVTQSEMQRMISSLHFKDVALDGSWNSLIDKPQLLPAAELDTVMRELHSLTQSLLQMSQSFPCASNPYVDFSSTKKFASILSATRTEGKVTEVVFEEIDESTSNVLQINKKYLTPAMATALPGTVSYGMGSNGMGGQVEDAGRAQKGGTTVDSVVGTVGVAGLLNLMKASFQSVTAKDGGSGGDGSASDAQPSDGQAPSSQQQQQQYVAASVLSEIVLRAVLEVTCEGDVLHEVEQDIPVAYTDPDELETLKRAYEASPFVDDDATRGPVLSLRLLSAQPAGSEPVFPWFRDDGWVPVYEAAFVGYRRYSTVVQGGALYVAMDEVSPGETPSAPNAQGSGWCPVWRSGAAYEQGEFVAVCRKAGYVEAEFYRASNAISASVPMPDITSTNLKDWIRSWQPRGMYLEGEYVFHGAEYFRAPMDGIVTEPGLPAVSCLEWVPLHNPAVAYLPGQFVVHSNVTYVAMSPPTVGTLPEFFNETGLSWVPLWEAKFPYAKSAYVWYMHSLYCAKQSSGPRLHNPAANPLFWQFVAVALQPVLDFDAAALGAVGSSIVAWPNTGSMGASHAALAKAQPAAIGGVGASKHVSIDRALQQYLSVGSSVPISWLRPTDAGSGGFTLAVVARLTSVGADERLVEFADPYSGCTVSLGRLGTSSTIRAFVTDAAGATCADLQAALPAGSETAFNLLVLTLGSSTVGTASALYINACGAPAASQVTAVRMPNLDVDCQIGKPLTGDALLLSADIRQVSVFALALPAYHLACLLRDLQVKWAMPQPWSAQALYPRGSVVSLATTLYGCVVDVPVGVDPAGPSGLWLPVYRDQVSFSAGDAVYHQGVGYVTVAATIQRVPPSPQNTSGTGMVPMWSSGAVYAKGCYVSHKGLLYFAMYDRDLQVEPASPTIDLYGWVPVWVPGQAYGMNSAVVVEGIAYVAVATLETSTYTPKLAAGEWVQVWDKARSYAAGAVVSYNNYTYDASVAMDPGVEPRLRKLISDGWVPRWQFGMAYTSGQYVTWNGTMYRSITASVDSVAALAITTPSSPNTSGSGWVPVWRQGVAYAAGVYAWYVDRLYLAASDCVGELPVPNITQSGQWVEEWVPARQWASRTYIHHVGTVYRAFGDISASMEAPVSRNSVGAGWVPVHSKSATPLVISRGCYVCSVQGALYRAGKTDQTLAATAPATTTASADGWVPLYAPIAYPRGSYVIDSGGQLFKSLVGQTVATVVAPSDALPQQQTAWQPVRLAAGSSSGSFLGYTFGSHIGSVYGDSILRTYAGAPRTPTAPAYAAAGWVPVWSHDQRYPIGAVTVKPEDNVCYKAVVSPVQGAAPAPQTAAKDGWVRVWAYGCPTLLNEYVYHCGMYYRACLDVTGLSSTAPAPGNLTGQGWIMVFEQGYVFPVGCIAVNPVDGLRVGWVPLWTAGGAYGLGQHVYDPDTLLFYRAVSVDGVDLGGLRPVPVNKPGTGWVALWDPAVAYAPDSLVIDVRNDAWYVAATAVAIGTTVTANLLGRDGWVQVHRAADQFVPGTYVCCLPLGVYYFAASEVGGALPGPNRVGQFGWVPLWVPGLPYAAGEYVIFDARLYYAVADLAPAVDGTGTFLEPDTDARWARDIIPTNMYMKDDTVVYSGVAYRALLDQGANNLPAESNLDPDKWLTVFSSSATYPAKKMVLTPSNHVFVSYEPPLVTDVPGLPRAQQPPPRSSWAPLWSSAPQAASAVGDMVFYGGAFFTAVTAWELDAAPPSVQKQDARGWVALFDPVNPAGYAQGSMVQYGGDLYQAMSAVGVGAAPGRTFDASVGWAPLWSSTSSYSKGEYVVFNGGVYYALAQQPASSLPPNATGNVDSWARPWNPSITYAPGAVVVKDGAAYSCVAQQVAGIAPVPQQLGVGALSLPVADDSQRWLPVYSNAVRYYANALVMHERCVYLACDADPTLLPLPGTAPVQGGRVLSGWVSVWTPASGVLYAPESYVYYDGAYYKAASTGVLGVPLPSYAGITPQPLTNNVAGWVPVWLSDAAYMPGNVVCGPQDGHSYTAVSVPQMGKPPAPSLLSPDGWMRVWSASLSFAPREYCLYCNVAQGLDAATGSMFRALSGLAPSQAAPTSTTRAAQGWVPLWKPTAMYPQGLLAVGPSDGLFYIAATSVLAGVLPGVHAGRVSGWVPLWQEGVPFAVGDNVYVSPSAAGSPSDAGYYVCATKTTAGPAVNSSGAAGWVPVWTPVLSLPKGSYFMQDGTLMFTDAALSPSVTIPLQVARPWLASIAYNAGSIVVYDGLAYTCIVGQAANNYPDPSSADASSWIRVFSAQHQYSAGQMVMLDGDAYIARDASDLAAAPRQAVTALSGWIPLWKKFTAYYEGQYVHSNGVFYYAYTVPSSNVSTGTQEPPVPARTSASRWLPVWDPKTLYPANAVLCVADGTAYMASTVPAVGVAPRPNTVGVIGWVAVWKAARPVPYLPGEFVSYVLVGVITSTIAYFKAIGGAALDSAPLPSTMSTAGWVPFWSSTVAYSSGQVVVSPGGMVYIAASAVPPATEPAPNTVGASGWVMVWAPPAAASDALAPQITPAAYPASTMCYYGGYYWRALTEVASSAEPTACLTGSGWGRVLSSGTSYQAEEYLWDATLQRLLYTPQPAPGSFGDWVQPWSGQYSYNAGSYVVYNGAVYSCQVAQPAGSVPISNSTDTSAWMAKFNTTLVYGAGSVVELLSVAYVAVGPRATASPPARPEFLVSDRSSWVPKWAASDAAAGRYAAGQVVYWDGQCYKAGTSGAELALAPFPINRSGRGWVPYWDPALRYTQGELVYTAAGVLAFAASDPQVGLEPSCATSPAGWVPVWSPAFTQALRPAHGDVTVFSASGSYADASFASAAARFYRAFVPAALPQTAQAEVLAQAPPARQSVAAAVGWVPFWQRGVAYSASETVAGVNDDQVYTAVSTPPPGRTPAPTTRFVSGWLQVWSHTAAHQAGVYVTHGAAVYVATTTPSVASAPSRNSAGVVGWLPVWRKTDAYAAGEYVVFNNKAFYAIATSRSVTPDLSPRTWAGRFMTNMPYVKDSVVIIDGVAHTNPKFQEPRTAPAAPGGDDISGWVRLYNPGMAYAPGDLVSFNLQPYAAVTSVPAGAAPPVAISASAPATPAAGWVRVWTRGDGSPRQVLYALGEYVYHCGSLYRAVVSVRRAAVEAPSPASNAPVGWLRTWSPTTLYDGGSLAVGPDGYVYSTVTAPPAGQAPRPNLANSRGWLAAWSCARPFSAGEYVSHPDGVFYAAATVRPSTILPLVSASWSKGWVHTVGYAAGTCVIHQGVAYGCTHQQDANREPYFNTRNARSWAPMYSAESEYPPNQLVAHRGTVYIAAAAIRSGGEQPAWLATGLGGWVPMWRPLPADSYSPGQCVYHINLPPGQDVWSVRFGSFYRLYGRSSNAEPLPSIESDLGALEWGWLRVYQQTMVYAAGDVVTDSQQDVYIAATNPEVGAGTGPNTHMLNSMPSAVGWVPLYVRGRAYDQGQAVYHRGGYFFTATSVPQGAAQPTPPARNTTAKSWVPLWDASAPYAAGAVVVGSGNQLYIAASAPGAGTAPSINISGLSGWVHAWSAPAGLGLGGDKYSVGTFVWHMNRFYRSACAVAVEVVPCPNRVNGLQGWVQVWDNRSGYGAGEYVQHAGAVYFSLTSISASVQSPDNSASGWARQYSDAAQYPAGSVVVWDGVAYSCVKPVAAGVAPAPGPAAAGAWVPVYSSAGDYAAASLVAHLGVVYLSVEARPPADPLADSSRADLGGWVPVWGASLVTAPVSSYRRGQFVALLPSQHGAGDQTYFYKSFDAAGLDTQPSALLVGAPAGGWVPLWQSALVYGANSVVVNAQGGFFVAAAQVGAGVSPTPADSLGGWVPFWRGPSGGSVRAFAVGDVVCHSPTGRYDTASLRFFKAYSIVPDLASVAPTTSNLSGGGWIPFWSLGSTYVAGAAVYGADGRIYIGATAPVPGVAPVKPVLDTAQGWVALWRSQDAYAVREVVATPLLPDRVADFYIAATAPDAGAAPTRNYVGERGWLPMWAAAKLYTAAEYVSSAGAVYFSKGVVRPGLDAPSTNAVSWARAWLSQYNYSAGDTVVYEGIAYSCTSRPAYGVAPVAAPTTSGGWIPAYSATTSYPAGRLVVHQRRAYIAATLCSPGVLPATNTSGPLLWVPIWQAGDAAVKAGCFVAYTSSGNYVKPQFYFAQAETSLTTVAPVLQATVATALTCGFVPLWDRLVAYDVDSLAFNAADKGVYVAASKPTLGQQPAENTTGLRSWVGTWSAGRGFSAGSYCYSAGSYYLALVAAGTGATKPSSPVSSLRVWVPAWKKELDYAQNTFVASELGALVYIAATGVPKGIQPAQNVVGPSLWVPVWSPTVAYGAGEHAYCYDERLGAVGVYFKAATAVGPGVRPVRNFDGALGWLPLWTPQLAYRAAELVLSDGTLYAAVLDAPSGPSAPASSAAWVGPWQASSAYPAGSSVTYNGQLFTCVLNLPRFQNPPAAQTQTVSGWIPAFSPARASTYGKGQLVSYRARVFCAVGTELQELPSQSVRTLRSWVPVWQAGDVYGTGVFVAYASDGLYGSTPLYIASTDNGLLASAAPQSSGGSTGEGWVQVYSAASPYAPGAVVADASGSIFYAITAPSAQAAPVGASSASGWLQVWRPAVPYPPGRYVAHKNYKGVLAYAAARVVVPSYASPADSASWSRQWSASLRYTEGAAVWYNGQQFIKSRASVSTLPPSVGDWTPVWSASVSYPAVSLVYHDGAVYVALHPSQQGAAAPDQSVAARSPAGLLWAQRYTESTQYDAGVLVTVDGLMVFQARKRQVRHALPPPASPMSLNADGWLPAWQDLTMYNRGALVVHWLPGMDWPTVFQAANDVFGVEPALHNPVASDWLPVWDPRSSYEPGAHVMCDGAVYSSTVAKAPGSFRPGDARDQGLRQVGDWLPAWLPGAPYAIGDTVIHMGDVFIAFVPTPTALPFMNSPEWVPFWRGGVQYAAGSVVMYDPVQVSLASTMFVANVGDASLGQAPPERVNKTGRGWVPVWRPPSVPFQPGEYVFDDGQFFGTMQMQAVGSRPPRYSSTNDTTGWIRAWVPRASSFARSDVLVGEGINALLSSKALDAAFSASAQFAVQQARAFDPASGAPGLAAYVDPYLDAPTIIPVPSWSPTVAVGSVYTQGTLVFHQGVTYIAYSDVPASMEPPPPLQSGVTGWIPVWTDTLAYNVGMTVYHAAAPQGSRLFIARTYDRLDTAPLNVNLTGLGWVPLYSTSRATLTVGEYLYVYPRRAYYGVYPGIDMRPLLQPAINDTGGVPGAWTPPLQGDAARLYTQGSVVFFQGDMYIAANDTSASPQGLSNTTGVDWVPVWRAGLQYQPLDHVYYAPNATITIYTARLHTQFVARGVTDTSTPPTADNKSGFGWVDRWTSARAQAPLSFTYNKGVFYILMTRSGSVSDAVSKTQPSGTTTLQGWVPVWAPGLSSLTQGSIVYDTETSDPYILVTGNTAAPLSSSLDWQNAWNLSRTYLQGSGVTHRGERFLAFSDLTGVEPAMSAITTTGWVPVFRQSAFYAPMTLVVRNGLIYGTSTAQVPLSDLGNFSKLWAVVWQAGATYAPMSEAYFEGVRYATVQGQLLASGSFPYSLWYRVWFPSLAFKLGAIVFFGGALYAYVNTDDVPDPYPGRTPLAWVPVFTSGRSYERGTIVYYQRYVYMLTATIAPGDALKSSNSTVIWSQSSGSSLAQAVKRMVDVNLIPTYNKMHSIMTIAKGVLGVRAQSLPVSELFLCISFVKEMTELKTVMWDDCRNLGIDEYVLERLSRLTISEHPTALFLQEFRDQTAQMITTTAERLRTYNEETARLMQTIAAKFLYYAEAAAQARGMAL</sequence>
<evidence type="ECO:0000313" key="3">
    <source>
        <dbReference type="EMBL" id="KAG2425024.1"/>
    </source>
</evidence>
<dbReference type="GO" id="GO:0005975">
    <property type="term" value="P:carbohydrate metabolic process"/>
    <property type="evidence" value="ECO:0007669"/>
    <property type="project" value="InterPro"/>
</dbReference>
<feature type="compositionally biased region" description="Low complexity" evidence="1">
    <location>
        <begin position="1436"/>
        <end position="1454"/>
    </location>
</feature>
<accession>A0A835VTK1</accession>
<feature type="domain" description="Chitin-binding type-3" evidence="2">
    <location>
        <begin position="6104"/>
        <end position="6156"/>
    </location>
</feature>
<feature type="domain" description="Chitin-binding type-3" evidence="2">
    <location>
        <begin position="2292"/>
        <end position="2338"/>
    </location>
</feature>
<evidence type="ECO:0000259" key="2">
    <source>
        <dbReference type="SMART" id="SM00495"/>
    </source>
</evidence>
<evidence type="ECO:0000256" key="1">
    <source>
        <dbReference type="SAM" id="MobiDB-lite"/>
    </source>
</evidence>
<dbReference type="Proteomes" id="UP000650467">
    <property type="component" value="Unassembled WGS sequence"/>
</dbReference>
<feature type="domain" description="Chitin-binding type-3" evidence="2">
    <location>
        <begin position="4219"/>
        <end position="4262"/>
    </location>
</feature>
<protein>
    <recommendedName>
        <fullName evidence="2">Chitin-binding type-3 domain-containing protein</fullName>
    </recommendedName>
</protein>
<evidence type="ECO:0000313" key="4">
    <source>
        <dbReference type="Proteomes" id="UP000650467"/>
    </source>
</evidence>
<comment type="caution">
    <text evidence="3">The sequence shown here is derived from an EMBL/GenBank/DDBJ whole genome shotgun (WGS) entry which is preliminary data.</text>
</comment>
<feature type="domain" description="Chitin-binding type-3" evidence="2">
    <location>
        <begin position="4895"/>
        <end position="4942"/>
    </location>
</feature>
<feature type="domain" description="Chitin-binding type-3" evidence="2">
    <location>
        <begin position="5677"/>
        <end position="5737"/>
    </location>
</feature>
<feature type="domain" description="Chitin-binding type-3" evidence="2">
    <location>
        <begin position="2196"/>
        <end position="2236"/>
    </location>
</feature>
<feature type="domain" description="Chitin-binding type-3" evidence="2">
    <location>
        <begin position="6374"/>
        <end position="6422"/>
    </location>
</feature>
<feature type="domain" description="Chitin-binding type-3" evidence="2">
    <location>
        <begin position="5343"/>
        <end position="5387"/>
    </location>
</feature>
<feature type="domain" description="Chitin-binding type-3" evidence="2">
    <location>
        <begin position="3241"/>
        <end position="3290"/>
    </location>
</feature>
<dbReference type="SMART" id="SM00495">
    <property type="entry name" value="ChtBD3"/>
    <property type="match status" value="19"/>
</dbReference>
<proteinExistence type="predicted"/>
<organism evidence="3 4">
    <name type="scientific">Chlamydomonas incerta</name>
    <dbReference type="NCBI Taxonomy" id="51695"/>
    <lineage>
        <taxon>Eukaryota</taxon>
        <taxon>Viridiplantae</taxon>
        <taxon>Chlorophyta</taxon>
        <taxon>core chlorophytes</taxon>
        <taxon>Chlorophyceae</taxon>
        <taxon>CS clade</taxon>
        <taxon>Chlamydomonadales</taxon>
        <taxon>Chlamydomonadaceae</taxon>
        <taxon>Chlamydomonas</taxon>
    </lineage>
</organism>
<feature type="domain" description="Chitin-binding type-3" evidence="2">
    <location>
        <begin position="2845"/>
        <end position="2892"/>
    </location>
</feature>
<dbReference type="EMBL" id="JAEHOC010000060">
    <property type="protein sequence ID" value="KAG2425024.1"/>
    <property type="molecule type" value="Genomic_DNA"/>
</dbReference>
<dbReference type="GO" id="GO:0004553">
    <property type="term" value="F:hydrolase activity, hydrolyzing O-glycosyl compounds"/>
    <property type="evidence" value="ECO:0007669"/>
    <property type="project" value="InterPro"/>
</dbReference>
<dbReference type="InterPro" id="IPR003610">
    <property type="entry name" value="CBM5/12"/>
</dbReference>
<feature type="domain" description="Chitin-binding type-3" evidence="2">
    <location>
        <begin position="4753"/>
        <end position="4801"/>
    </location>
</feature>
<feature type="domain" description="Chitin-binding type-3" evidence="2">
    <location>
        <begin position="5955"/>
        <end position="6007"/>
    </location>
</feature>
<dbReference type="GO" id="GO:0005576">
    <property type="term" value="C:extracellular region"/>
    <property type="evidence" value="ECO:0007669"/>
    <property type="project" value="InterPro"/>
</dbReference>